<evidence type="ECO:0000256" key="1">
    <source>
        <dbReference type="SAM" id="Phobius"/>
    </source>
</evidence>
<proteinExistence type="predicted"/>
<feature type="transmembrane region" description="Helical" evidence="1">
    <location>
        <begin position="87"/>
        <end position="107"/>
    </location>
</feature>
<name>A0ABP5SLQ5_9PSEU</name>
<organism evidence="2 3">
    <name type="scientific">Saccharopolyspora halophila</name>
    <dbReference type="NCBI Taxonomy" id="405551"/>
    <lineage>
        <taxon>Bacteria</taxon>
        <taxon>Bacillati</taxon>
        <taxon>Actinomycetota</taxon>
        <taxon>Actinomycetes</taxon>
        <taxon>Pseudonocardiales</taxon>
        <taxon>Pseudonocardiaceae</taxon>
        <taxon>Saccharopolyspora</taxon>
    </lineage>
</organism>
<keyword evidence="1" id="KW-0472">Membrane</keyword>
<dbReference type="EMBL" id="BAAARA010000002">
    <property type="protein sequence ID" value="GAA2334239.1"/>
    <property type="molecule type" value="Genomic_DNA"/>
</dbReference>
<protein>
    <submittedName>
        <fullName evidence="2">Uncharacterized protein</fullName>
    </submittedName>
</protein>
<evidence type="ECO:0000313" key="3">
    <source>
        <dbReference type="Proteomes" id="UP001501218"/>
    </source>
</evidence>
<evidence type="ECO:0000313" key="2">
    <source>
        <dbReference type="EMBL" id="GAA2334239.1"/>
    </source>
</evidence>
<reference evidence="3" key="1">
    <citation type="journal article" date="2019" name="Int. J. Syst. Evol. Microbiol.">
        <title>The Global Catalogue of Microorganisms (GCM) 10K type strain sequencing project: providing services to taxonomists for standard genome sequencing and annotation.</title>
        <authorList>
            <consortium name="The Broad Institute Genomics Platform"/>
            <consortium name="The Broad Institute Genome Sequencing Center for Infectious Disease"/>
            <person name="Wu L."/>
            <person name="Ma J."/>
        </authorList>
    </citation>
    <scope>NUCLEOTIDE SEQUENCE [LARGE SCALE GENOMIC DNA]</scope>
    <source>
        <strain evidence="3">JCM 16221</strain>
    </source>
</reference>
<accession>A0ABP5SLQ5</accession>
<keyword evidence="3" id="KW-1185">Reference proteome</keyword>
<gene>
    <name evidence="2" type="ORF">GCM10009854_07310</name>
</gene>
<feature type="transmembrane region" description="Helical" evidence="1">
    <location>
        <begin position="61"/>
        <end position="80"/>
    </location>
</feature>
<feature type="transmembrane region" description="Helical" evidence="1">
    <location>
        <begin position="127"/>
        <end position="152"/>
    </location>
</feature>
<keyword evidence="1" id="KW-0812">Transmembrane</keyword>
<keyword evidence="1" id="KW-1133">Transmembrane helix</keyword>
<comment type="caution">
    <text evidence="2">The sequence shown here is derived from an EMBL/GenBank/DDBJ whole genome shotgun (WGS) entry which is preliminary data.</text>
</comment>
<dbReference type="Proteomes" id="UP001501218">
    <property type="component" value="Unassembled WGS sequence"/>
</dbReference>
<sequence length="226" mass="23298">MTKASSPTVIVAEPTPRLLCVTARPAPTRGALRVLRGGGLACTSASLSVAAHTAAGGPVPAAGMTAFVTFLLAGSGIALADRQRGPLGILGALGASQLALHAFLEIMSGNHPAAGAHAMHLPAPTMALGHVAVVLFTGLVMTHAERALFVVARLLRAILPRKTGPLPVLTPPPAVCIPAPIARTLAQLIHQRIHAQRGPPKSPFHNIPVRPNTVLLNFNLRTPTRA</sequence>